<dbReference type="Pfam" id="PF10780">
    <property type="entry name" value="MRP_L53"/>
    <property type="match status" value="1"/>
</dbReference>
<evidence type="ECO:0000256" key="2">
    <source>
        <dbReference type="ARBA" id="ARBA00005557"/>
    </source>
</evidence>
<dbReference type="GeneID" id="11533592"/>
<dbReference type="KEGG" id="tpf:TPHA_0G00530"/>
<evidence type="ECO:0000256" key="4">
    <source>
        <dbReference type="ARBA" id="ARBA00023128"/>
    </source>
</evidence>
<protein>
    <recommendedName>
        <fullName evidence="6">Large ribosomal subunit protein mL53</fullName>
    </recommendedName>
    <alternativeName>
        <fullName evidence="7">54S ribosomal protein L44, mitochondrial</fullName>
    </alternativeName>
</protein>
<keyword evidence="5" id="KW-0687">Ribonucleoprotein</keyword>
<dbReference type="GO" id="GO:0005762">
    <property type="term" value="C:mitochondrial large ribosomal subunit"/>
    <property type="evidence" value="ECO:0007669"/>
    <property type="project" value="EnsemblFungi"/>
</dbReference>
<dbReference type="eggNOG" id="ENOG502S452">
    <property type="taxonomic scope" value="Eukaryota"/>
</dbReference>
<keyword evidence="3" id="KW-0689">Ribosomal protein</keyword>
<dbReference type="OMA" id="MDFNCSK"/>
<reference evidence="8 9" key="1">
    <citation type="journal article" date="2011" name="Proc. Natl. Acad. Sci. U.S.A.">
        <title>Evolutionary erosion of yeast sex chromosomes by mating-type switching accidents.</title>
        <authorList>
            <person name="Gordon J.L."/>
            <person name="Armisen D."/>
            <person name="Proux-Wera E."/>
            <person name="Oheigeartaigh S.S."/>
            <person name="Byrne K.P."/>
            <person name="Wolfe K.H."/>
        </authorList>
    </citation>
    <scope>NUCLEOTIDE SEQUENCE [LARGE SCALE GENOMIC DNA]</scope>
    <source>
        <strain evidence="9">ATCC 24235 / CBS 4417 / NBRC 1672 / NRRL Y-8282 / UCD 70-5</strain>
    </source>
</reference>
<evidence type="ECO:0000313" key="9">
    <source>
        <dbReference type="Proteomes" id="UP000005666"/>
    </source>
</evidence>
<dbReference type="GO" id="GO:0003735">
    <property type="term" value="F:structural constituent of ribosome"/>
    <property type="evidence" value="ECO:0007669"/>
    <property type="project" value="EnsemblFungi"/>
</dbReference>
<dbReference type="AlphaFoldDB" id="G8BVG1"/>
<evidence type="ECO:0000313" key="8">
    <source>
        <dbReference type="EMBL" id="CCE63889.1"/>
    </source>
</evidence>
<accession>G8BVG1</accession>
<evidence type="ECO:0000256" key="1">
    <source>
        <dbReference type="ARBA" id="ARBA00004173"/>
    </source>
</evidence>
<dbReference type="STRING" id="1071381.G8BVG1"/>
<dbReference type="InterPro" id="IPR019716">
    <property type="entry name" value="Ribosomal_mL53"/>
</dbReference>
<name>G8BVG1_TETPH</name>
<dbReference type="Proteomes" id="UP000005666">
    <property type="component" value="Chromosome 7"/>
</dbReference>
<evidence type="ECO:0000256" key="6">
    <source>
        <dbReference type="ARBA" id="ARBA00035180"/>
    </source>
</evidence>
<keyword evidence="4" id="KW-0496">Mitochondrion</keyword>
<dbReference type="OrthoDB" id="4136894at2759"/>
<keyword evidence="9" id="KW-1185">Reference proteome</keyword>
<evidence type="ECO:0000256" key="3">
    <source>
        <dbReference type="ARBA" id="ARBA00022980"/>
    </source>
</evidence>
<gene>
    <name evidence="8" type="primary">TPHA0G00530</name>
    <name evidence="8" type="ordered locus">TPHA_0G00530</name>
</gene>
<comment type="similarity">
    <text evidence="2">Belongs to the mitochondrion-specific ribosomal protein mL53 family.</text>
</comment>
<dbReference type="PANTHER" id="PTHR28236">
    <property type="entry name" value="54S RIBOSOMAL PROTEIN L44, MITOCHONDRIAL"/>
    <property type="match status" value="1"/>
</dbReference>
<sequence length="98" mass="11328">MLTKYFMKVVVRFNPFGKEAKTARLFLGSIPPHQRQQGTTIQNKLLTEGSSEKPLLKVIFKDKKEMEADPTTMSFQEVSNLFDRHSKKLALKETIEKQ</sequence>
<dbReference type="InterPro" id="IPR042776">
    <property type="entry name" value="Ribosomal_mL53_fung"/>
</dbReference>
<dbReference type="FunFam" id="3.40.30.10:FF:000260">
    <property type="entry name" value="Mitochondrial ribosomal protein L44"/>
    <property type="match status" value="1"/>
</dbReference>
<organism evidence="8 9">
    <name type="scientific">Tetrapisispora phaffii (strain ATCC 24235 / CBS 4417 / NBRC 1672 / NRRL Y-8282 / UCD 70-5)</name>
    <name type="common">Yeast</name>
    <name type="synonym">Fabospora phaffii</name>
    <dbReference type="NCBI Taxonomy" id="1071381"/>
    <lineage>
        <taxon>Eukaryota</taxon>
        <taxon>Fungi</taxon>
        <taxon>Dikarya</taxon>
        <taxon>Ascomycota</taxon>
        <taxon>Saccharomycotina</taxon>
        <taxon>Saccharomycetes</taxon>
        <taxon>Saccharomycetales</taxon>
        <taxon>Saccharomycetaceae</taxon>
        <taxon>Tetrapisispora</taxon>
    </lineage>
</organism>
<dbReference type="HOGENOM" id="CLU_131037_1_0_1"/>
<evidence type="ECO:0000256" key="5">
    <source>
        <dbReference type="ARBA" id="ARBA00023274"/>
    </source>
</evidence>
<dbReference type="RefSeq" id="XP_003686323.1">
    <property type="nucleotide sequence ID" value="XM_003686275.1"/>
</dbReference>
<comment type="subcellular location">
    <subcellularLocation>
        <location evidence="1">Mitochondrion</location>
    </subcellularLocation>
</comment>
<dbReference type="Gene3D" id="3.40.30.10">
    <property type="entry name" value="Glutaredoxin"/>
    <property type="match status" value="1"/>
</dbReference>
<dbReference type="PANTHER" id="PTHR28236:SF1">
    <property type="entry name" value="LARGE RIBOSOMAL SUBUNIT PROTEIN ML53"/>
    <property type="match status" value="1"/>
</dbReference>
<dbReference type="EMBL" id="HE612862">
    <property type="protein sequence ID" value="CCE63889.1"/>
    <property type="molecule type" value="Genomic_DNA"/>
</dbReference>
<evidence type="ECO:0000256" key="7">
    <source>
        <dbReference type="ARBA" id="ARBA00077936"/>
    </source>
</evidence>
<proteinExistence type="inferred from homology"/>